<organism evidence="3 4">
    <name type="scientific">Pontibacter toksunensis</name>
    <dbReference type="NCBI Taxonomy" id="1332631"/>
    <lineage>
        <taxon>Bacteria</taxon>
        <taxon>Pseudomonadati</taxon>
        <taxon>Bacteroidota</taxon>
        <taxon>Cytophagia</taxon>
        <taxon>Cytophagales</taxon>
        <taxon>Hymenobacteraceae</taxon>
        <taxon>Pontibacter</taxon>
    </lineage>
</organism>
<dbReference type="InterPro" id="IPR024705">
    <property type="entry name" value="Ssp411"/>
</dbReference>
<dbReference type="Proteomes" id="UP001597641">
    <property type="component" value="Unassembled WGS sequence"/>
</dbReference>
<dbReference type="InterPro" id="IPR036249">
    <property type="entry name" value="Thioredoxin-like_sf"/>
</dbReference>
<keyword evidence="4" id="KW-1185">Reference proteome</keyword>
<protein>
    <submittedName>
        <fullName evidence="3">Thioredoxin domain-containing protein</fullName>
    </submittedName>
</protein>
<dbReference type="Pfam" id="PF03190">
    <property type="entry name" value="Thioredox_DsbH"/>
    <property type="match status" value="1"/>
</dbReference>
<dbReference type="PANTHER" id="PTHR42899">
    <property type="entry name" value="SPERMATOGENESIS-ASSOCIATED PROTEIN 20"/>
    <property type="match status" value="1"/>
</dbReference>
<dbReference type="SUPFAM" id="SSF52833">
    <property type="entry name" value="Thioredoxin-like"/>
    <property type="match status" value="1"/>
</dbReference>
<dbReference type="Gene3D" id="1.50.10.20">
    <property type="match status" value="2"/>
</dbReference>
<name>A0ABW6BY41_9BACT</name>
<evidence type="ECO:0000313" key="3">
    <source>
        <dbReference type="EMBL" id="MFD3002305.1"/>
    </source>
</evidence>
<evidence type="ECO:0000313" key="4">
    <source>
        <dbReference type="Proteomes" id="UP001597641"/>
    </source>
</evidence>
<dbReference type="SUPFAM" id="SSF48208">
    <property type="entry name" value="Six-hairpin glycosidases"/>
    <property type="match status" value="1"/>
</dbReference>
<dbReference type="InterPro" id="IPR008928">
    <property type="entry name" value="6-hairpin_glycosidase_sf"/>
</dbReference>
<gene>
    <name evidence="3" type="ORF">ACFS7Z_18180</name>
</gene>
<dbReference type="InterPro" id="IPR004879">
    <property type="entry name" value="Ssp411-like_TRX"/>
</dbReference>
<dbReference type="RefSeq" id="WP_377487610.1">
    <property type="nucleotide sequence ID" value="NZ_JBHUOX010000015.1"/>
</dbReference>
<dbReference type="PANTHER" id="PTHR42899:SF1">
    <property type="entry name" value="SPERMATOGENESIS-ASSOCIATED PROTEIN 20"/>
    <property type="match status" value="1"/>
</dbReference>
<keyword evidence="1" id="KW-0175">Coiled coil</keyword>
<reference evidence="4" key="1">
    <citation type="journal article" date="2019" name="Int. J. Syst. Evol. Microbiol.">
        <title>The Global Catalogue of Microorganisms (GCM) 10K type strain sequencing project: providing services to taxonomists for standard genome sequencing and annotation.</title>
        <authorList>
            <consortium name="The Broad Institute Genomics Platform"/>
            <consortium name="The Broad Institute Genome Sequencing Center for Infectious Disease"/>
            <person name="Wu L."/>
            <person name="Ma J."/>
        </authorList>
    </citation>
    <scope>NUCLEOTIDE SEQUENCE [LARGE SCALE GENOMIC DNA]</scope>
    <source>
        <strain evidence="4">KCTC 23984</strain>
    </source>
</reference>
<evidence type="ECO:0000259" key="2">
    <source>
        <dbReference type="Pfam" id="PF03190"/>
    </source>
</evidence>
<feature type="domain" description="Spermatogenesis-associated protein 20-like TRX" evidence="2">
    <location>
        <begin position="8"/>
        <end position="162"/>
    </location>
</feature>
<proteinExistence type="predicted"/>
<feature type="coiled-coil region" evidence="1">
    <location>
        <begin position="378"/>
        <end position="405"/>
    </location>
</feature>
<comment type="caution">
    <text evidence="3">The sequence shown here is derived from an EMBL/GenBank/DDBJ whole genome shotgun (WGS) entry which is preliminary data.</text>
</comment>
<dbReference type="CDD" id="cd02955">
    <property type="entry name" value="SSP411"/>
    <property type="match status" value="1"/>
</dbReference>
<dbReference type="Gene3D" id="3.40.30.10">
    <property type="entry name" value="Glutaredoxin"/>
    <property type="match status" value="1"/>
</dbReference>
<accession>A0ABW6BY41</accession>
<dbReference type="EMBL" id="JBHUOX010000015">
    <property type="protein sequence ID" value="MFD3002305.1"/>
    <property type="molecule type" value="Genomic_DNA"/>
</dbReference>
<evidence type="ECO:0000256" key="1">
    <source>
        <dbReference type="SAM" id="Coils"/>
    </source>
</evidence>
<sequence>MAEDKKANRLLNESSPYLLQHAYNPVDWYPWGEEALQKAKQEDKPIIVSIGYAACHWCHVMEHQSFEQEDIAKVMNEHFVCIKVDREERPDVDAVYMDALHAMGLQGGWPLNVFLNSDAKPFYGGTYFPPQQWVGLLQNVAEAYQKSRQELDKSADQFVEHLNRSELDKYGLRESNFHVREEDFKLMGYNFSTRFDRKLGGLGQAPKFPMPTNYLFLLRYYHHTSDQSILNQLHLTLREMAYGGIYDQVGGGFARYSVDAEWLVPHFEKMLYDNGQLVTLYSEAYQATRETLYHEVVYETIAFVEREMMSPEGGFYSSLDADSEGEEGKFYTFTKNELQEILGDEEPLFSKYYKATAAGNFEHGLNILHRRKSDEEFAQKQELELEVLQDMVQNWKRRIMEVRATRVRPGLDDKILTSWNALMLKGLADAYYVFGNEHFLNLALRNASFLLQNLKKGDRLFHNYKEGKATIDGFLEDYAYLIRAFTRLYEVTFEEQWLQEAKRLTDYTLEHFFDEKEGMFFFTDQSSEKLIARKKEIIDNVTPASNSVMATNLHFLGLYFDEERYSSLSNDMLARVKDLLIKEPSHLSNWASLYYHKLTPTAEVAIAGEDTAKMRSELSAFYLPNMILLGSNNGQSSLNLLEDKVAINNKTTIYVCYNKTCQLPVHDAASALEQLQGMQQNTKFPPL</sequence>
<dbReference type="PIRSF" id="PIRSF006402">
    <property type="entry name" value="UCP006402_thioredoxin"/>
    <property type="match status" value="1"/>
</dbReference>